<gene>
    <name evidence="2" type="ORF">MMF93_19170</name>
</gene>
<dbReference type="Pfam" id="PF21806">
    <property type="entry name" value="DUF6879"/>
    <property type="match status" value="1"/>
</dbReference>
<dbReference type="InterPro" id="IPR049244">
    <property type="entry name" value="DUF6879"/>
</dbReference>
<proteinExistence type="predicted"/>
<reference evidence="2 3" key="1">
    <citation type="journal article" date="2023" name="Microbiol. Spectr.">
        <title>Synergy between Genome Mining, Metabolomics, and Bioinformatics Uncovers Antibacterial Chlorinated Carbazole Alkaloids and Their Biosynthetic Gene Cluster from Streptomyces tubbatahanensis sp. nov., a Novel Actinomycete Isolated from Sulu Sea, Philippines.</title>
        <authorList>
            <person name="Tenebro C.P."/>
            <person name="Trono D.J.V.L."/>
            <person name="Balida L.A.P."/>
            <person name="Bayog L.K.A."/>
            <person name="Bruna J.R."/>
            <person name="Sabido E.M."/>
            <person name="Caspe D.P.C."/>
            <person name="de Los Santos E.L.C."/>
            <person name="Saludes J.P."/>
            <person name="Dalisay D.S."/>
        </authorList>
    </citation>
    <scope>NUCLEOTIDE SEQUENCE [LARGE SCALE GENOMIC DNA]</scope>
    <source>
        <strain evidence="2 3">DSD3025</strain>
    </source>
</reference>
<dbReference type="EMBL" id="CP093846">
    <property type="protein sequence ID" value="UNS98336.1"/>
    <property type="molecule type" value="Genomic_DNA"/>
</dbReference>
<name>A0ABY3XV23_9ACTN</name>
<protein>
    <recommendedName>
        <fullName evidence="1">DUF6879 domain-containing protein</fullName>
    </recommendedName>
</protein>
<dbReference type="Proteomes" id="UP001202244">
    <property type="component" value="Chromosome"/>
</dbReference>
<evidence type="ECO:0000313" key="3">
    <source>
        <dbReference type="Proteomes" id="UP001202244"/>
    </source>
</evidence>
<evidence type="ECO:0000313" key="2">
    <source>
        <dbReference type="EMBL" id="UNS98336.1"/>
    </source>
</evidence>
<feature type="domain" description="DUF6879" evidence="1">
    <location>
        <begin position="8"/>
        <end position="170"/>
    </location>
</feature>
<evidence type="ECO:0000259" key="1">
    <source>
        <dbReference type="Pfam" id="PF21806"/>
    </source>
</evidence>
<sequence length="171" mass="19705">MQSRIPPFDELLGRCRSSAVHLEMRDSYGTNPRLESWKRGRRTNWGDRSSWWRPFHDAIADAVGRGVSVRRARVVSEPVSDYIRWEHYATEGNVIAGEEVRWLPRSRSTDLLLPGNDFWLFDGGLLRIHHFAGDGSLVEDEMRQEGALVRQCASAFEAVWQRAVPHEQYAI</sequence>
<keyword evidence="3" id="KW-1185">Reference proteome</keyword>
<organism evidence="2 3">
    <name type="scientific">Streptomyces tubbatahanensis</name>
    <dbReference type="NCBI Taxonomy" id="2923272"/>
    <lineage>
        <taxon>Bacteria</taxon>
        <taxon>Bacillati</taxon>
        <taxon>Actinomycetota</taxon>
        <taxon>Actinomycetes</taxon>
        <taxon>Kitasatosporales</taxon>
        <taxon>Streptomycetaceae</taxon>
        <taxon>Streptomyces</taxon>
    </lineage>
</organism>
<dbReference type="RefSeq" id="WP_242753223.1">
    <property type="nucleotide sequence ID" value="NZ_CP093846.1"/>
</dbReference>
<accession>A0ABY3XV23</accession>